<evidence type="ECO:0000313" key="2">
    <source>
        <dbReference type="WBParaSite" id="nRc.2.0.1.t07024-RA"/>
    </source>
</evidence>
<sequence>MFGRLPTTEMARDLVVRQQKMTNAIFLMNPNLNNDATYENIVKCALTVTTIPAEASGQIFRFQGRNKSRRSRKRSLKKYLVRPGGASIAKIPLVDGAESKMKFRLVESSPAKPLLLWQSPCPPPRITDA</sequence>
<dbReference type="Proteomes" id="UP000887565">
    <property type="component" value="Unplaced"/>
</dbReference>
<accession>A0A915I000</accession>
<dbReference type="AlphaFoldDB" id="A0A915I000"/>
<proteinExistence type="predicted"/>
<dbReference type="WBParaSite" id="nRc.2.0.1.t07024-RA">
    <property type="protein sequence ID" value="nRc.2.0.1.t07024-RA"/>
    <property type="gene ID" value="nRc.2.0.1.g07024"/>
</dbReference>
<evidence type="ECO:0000313" key="1">
    <source>
        <dbReference type="Proteomes" id="UP000887565"/>
    </source>
</evidence>
<organism evidence="1 2">
    <name type="scientific">Romanomermis culicivorax</name>
    <name type="common">Nematode worm</name>
    <dbReference type="NCBI Taxonomy" id="13658"/>
    <lineage>
        <taxon>Eukaryota</taxon>
        <taxon>Metazoa</taxon>
        <taxon>Ecdysozoa</taxon>
        <taxon>Nematoda</taxon>
        <taxon>Enoplea</taxon>
        <taxon>Dorylaimia</taxon>
        <taxon>Mermithida</taxon>
        <taxon>Mermithoidea</taxon>
        <taxon>Mermithidae</taxon>
        <taxon>Romanomermis</taxon>
    </lineage>
</organism>
<protein>
    <submittedName>
        <fullName evidence="2">Uncharacterized protein</fullName>
    </submittedName>
</protein>
<name>A0A915I000_ROMCU</name>
<reference evidence="2" key="1">
    <citation type="submission" date="2022-11" db="UniProtKB">
        <authorList>
            <consortium name="WormBaseParasite"/>
        </authorList>
    </citation>
    <scope>IDENTIFICATION</scope>
</reference>
<keyword evidence="1" id="KW-1185">Reference proteome</keyword>